<feature type="transmembrane region" description="Helical" evidence="1">
    <location>
        <begin position="356"/>
        <end position="381"/>
    </location>
</feature>
<dbReference type="InterPro" id="IPR025695">
    <property type="entry name" value="DoxX-like"/>
</dbReference>
<feature type="transmembrane region" description="Helical" evidence="1">
    <location>
        <begin position="320"/>
        <end position="344"/>
    </location>
</feature>
<keyword evidence="1" id="KW-0472">Membrane</keyword>
<dbReference type="SUPFAM" id="SSF51735">
    <property type="entry name" value="NAD(P)-binding Rossmann-fold domains"/>
    <property type="match status" value="1"/>
</dbReference>
<protein>
    <submittedName>
        <fullName evidence="3">SDR family oxidoreductase</fullName>
    </submittedName>
</protein>
<keyword evidence="1" id="KW-0812">Transmembrane</keyword>
<keyword evidence="4" id="KW-1185">Reference proteome</keyword>
<organism evidence="3 4">
    <name type="scientific">Ruegeria haliotis</name>
    <dbReference type="NCBI Taxonomy" id="2747601"/>
    <lineage>
        <taxon>Bacteria</taxon>
        <taxon>Pseudomonadati</taxon>
        <taxon>Pseudomonadota</taxon>
        <taxon>Alphaproteobacteria</taxon>
        <taxon>Rhodobacterales</taxon>
        <taxon>Roseobacteraceae</taxon>
        <taxon>Ruegeria</taxon>
    </lineage>
</organism>
<accession>A0ABX2PVK2</accession>
<feature type="domain" description="NAD(P)-binding" evidence="2">
    <location>
        <begin position="15"/>
        <end position="156"/>
    </location>
</feature>
<comment type="caution">
    <text evidence="3">The sequence shown here is derived from an EMBL/GenBank/DDBJ whole genome shotgun (WGS) entry which is preliminary data.</text>
</comment>
<gene>
    <name evidence="3" type="ORF">HW561_15265</name>
</gene>
<evidence type="ECO:0000259" key="2">
    <source>
        <dbReference type="Pfam" id="PF13460"/>
    </source>
</evidence>
<dbReference type="InterPro" id="IPR051207">
    <property type="entry name" value="ComplexI_NDUFA9_subunit"/>
</dbReference>
<name>A0ABX2PVK2_9RHOB</name>
<dbReference type="Pfam" id="PF13781">
    <property type="entry name" value="DoxX_3"/>
    <property type="match status" value="1"/>
</dbReference>
<keyword evidence="1" id="KW-1133">Transmembrane helix</keyword>
<feature type="transmembrane region" description="Helical" evidence="1">
    <location>
        <begin position="388"/>
        <end position="406"/>
    </location>
</feature>
<dbReference type="PANTHER" id="PTHR12126:SF11">
    <property type="entry name" value="NADH DEHYDROGENASE [UBIQUINONE] 1 ALPHA SUBCOMPLEX SUBUNIT 9, MITOCHONDRIAL"/>
    <property type="match status" value="1"/>
</dbReference>
<evidence type="ECO:0000313" key="3">
    <source>
        <dbReference type="EMBL" id="NVO57152.1"/>
    </source>
</evidence>
<dbReference type="InterPro" id="IPR016040">
    <property type="entry name" value="NAD(P)-bd_dom"/>
</dbReference>
<evidence type="ECO:0000313" key="4">
    <source>
        <dbReference type="Proteomes" id="UP000630805"/>
    </source>
</evidence>
<feature type="transmembrane region" description="Helical" evidence="1">
    <location>
        <begin position="418"/>
        <end position="435"/>
    </location>
</feature>
<reference evidence="3 4" key="1">
    <citation type="submission" date="2020-06" db="EMBL/GenBank/DDBJ databases">
        <authorList>
            <person name="Cao W.R."/>
        </authorList>
    </citation>
    <scope>NUCLEOTIDE SEQUENCE [LARGE SCALE GENOMIC DNA]</scope>
    <source>
        <strain evidence="3 4">B1Z28</strain>
    </source>
</reference>
<dbReference type="Pfam" id="PF13460">
    <property type="entry name" value="NAD_binding_10"/>
    <property type="match status" value="1"/>
</dbReference>
<sequence>MPDSELQGKSVLVLGAYGFIGAAVVRALQAEGALVSGLVRNLSTGSRVLPEVTLIQGDLRDFLRAEDWQDILSGMDVVVNCAGALQDGGADDLEAAHHTSIAAMGEACVRNKTAIVQISAIGAEQDANTEFLRTKAAGDASLRACGVALWVLKPGLVIGQSDYGGTALLRMLAAVPVVQPLAFPDTPVQCIGMPDLCRVVTSAVAGRLPQGSYDLVEDTPHPLSDIVAATRSWLGFPPARTTLTIPPVLTRAVANVADQLGRLGWRSPLRSTAMTVMAQGVTGDPGPYRAATGRAVAGLDDIYASLPCAREHRLTARMTLLMPLVVAILSLFWMLSGLFGLIGLTDAAEVLAGVGWSAPMATLSVILWSLIDIALGLAVLWRPWAARVCVAQAGVALFYVLAASLTVPELWLDPLGPLVKVLPAIMLSLVALPMLENR</sequence>
<dbReference type="Gene3D" id="3.40.50.720">
    <property type="entry name" value="NAD(P)-binding Rossmann-like Domain"/>
    <property type="match status" value="1"/>
</dbReference>
<dbReference type="EMBL" id="JABXWT010000009">
    <property type="protein sequence ID" value="NVO57152.1"/>
    <property type="molecule type" value="Genomic_DNA"/>
</dbReference>
<evidence type="ECO:0000256" key="1">
    <source>
        <dbReference type="SAM" id="Phobius"/>
    </source>
</evidence>
<dbReference type="PANTHER" id="PTHR12126">
    <property type="entry name" value="NADH-UBIQUINONE OXIDOREDUCTASE 39 KDA SUBUNIT-RELATED"/>
    <property type="match status" value="1"/>
</dbReference>
<dbReference type="InterPro" id="IPR036291">
    <property type="entry name" value="NAD(P)-bd_dom_sf"/>
</dbReference>
<proteinExistence type="predicted"/>
<dbReference type="Proteomes" id="UP000630805">
    <property type="component" value="Unassembled WGS sequence"/>
</dbReference>
<dbReference type="RefSeq" id="WP_176866201.1">
    <property type="nucleotide sequence ID" value="NZ_JABXWT010000009.1"/>
</dbReference>